<proteinExistence type="predicted"/>
<evidence type="ECO:0000313" key="2">
    <source>
        <dbReference type="EMBL" id="KAK7328598.1"/>
    </source>
</evidence>
<sequence>MLVDFDIAKQLAFLTSIFHVLVNYMVGIGERILDNHEMEYVIVLISGLFIFKAFSYQFGSIVLGSVKGMDIKGEIPIRLLTMDSLLAVGYVERGFDNAIEISTKANGVPGRLEMDMTSGKERFLVRT</sequence>
<feature type="transmembrane region" description="Helical" evidence="1">
    <location>
        <begin position="40"/>
        <end position="63"/>
    </location>
</feature>
<name>A0AAN9L8C4_CANGL</name>
<keyword evidence="1" id="KW-1133">Transmembrane helix</keyword>
<keyword evidence="3" id="KW-1185">Reference proteome</keyword>
<organism evidence="2 3">
    <name type="scientific">Canavalia gladiata</name>
    <name type="common">Sword bean</name>
    <name type="synonym">Dolichos gladiatus</name>
    <dbReference type="NCBI Taxonomy" id="3824"/>
    <lineage>
        <taxon>Eukaryota</taxon>
        <taxon>Viridiplantae</taxon>
        <taxon>Streptophyta</taxon>
        <taxon>Embryophyta</taxon>
        <taxon>Tracheophyta</taxon>
        <taxon>Spermatophyta</taxon>
        <taxon>Magnoliopsida</taxon>
        <taxon>eudicotyledons</taxon>
        <taxon>Gunneridae</taxon>
        <taxon>Pentapetalae</taxon>
        <taxon>rosids</taxon>
        <taxon>fabids</taxon>
        <taxon>Fabales</taxon>
        <taxon>Fabaceae</taxon>
        <taxon>Papilionoideae</taxon>
        <taxon>50 kb inversion clade</taxon>
        <taxon>NPAAA clade</taxon>
        <taxon>indigoferoid/millettioid clade</taxon>
        <taxon>Phaseoleae</taxon>
        <taxon>Canavalia</taxon>
    </lineage>
</organism>
<reference evidence="2 3" key="1">
    <citation type="submission" date="2024-01" db="EMBL/GenBank/DDBJ databases">
        <title>The genomes of 5 underutilized Papilionoideae crops provide insights into root nodulation and disease resistanc.</title>
        <authorList>
            <person name="Jiang F."/>
        </authorList>
    </citation>
    <scope>NUCLEOTIDE SEQUENCE [LARGE SCALE GENOMIC DNA]</scope>
    <source>
        <strain evidence="2">LVBAO_FW01</strain>
        <tissue evidence="2">Leaves</tissue>
    </source>
</reference>
<protein>
    <submittedName>
        <fullName evidence="2">Uncharacterized protein</fullName>
    </submittedName>
</protein>
<keyword evidence="1" id="KW-0472">Membrane</keyword>
<dbReference type="AlphaFoldDB" id="A0AAN9L8C4"/>
<keyword evidence="1" id="KW-0812">Transmembrane</keyword>
<accession>A0AAN9L8C4</accession>
<dbReference type="EMBL" id="JAYMYQ010000005">
    <property type="protein sequence ID" value="KAK7328598.1"/>
    <property type="molecule type" value="Genomic_DNA"/>
</dbReference>
<gene>
    <name evidence="2" type="ORF">VNO77_22710</name>
</gene>
<dbReference type="Proteomes" id="UP001367508">
    <property type="component" value="Unassembled WGS sequence"/>
</dbReference>
<evidence type="ECO:0000313" key="3">
    <source>
        <dbReference type="Proteomes" id="UP001367508"/>
    </source>
</evidence>
<comment type="caution">
    <text evidence="2">The sequence shown here is derived from an EMBL/GenBank/DDBJ whole genome shotgun (WGS) entry which is preliminary data.</text>
</comment>
<evidence type="ECO:0000256" key="1">
    <source>
        <dbReference type="SAM" id="Phobius"/>
    </source>
</evidence>
<feature type="transmembrane region" description="Helical" evidence="1">
    <location>
        <begin position="12"/>
        <end position="28"/>
    </location>
</feature>